<reference evidence="4" key="1">
    <citation type="journal article" date="2019" name="Int. J. Syst. Evol. Microbiol.">
        <title>The Global Catalogue of Microorganisms (GCM) 10K type strain sequencing project: providing services to taxonomists for standard genome sequencing and annotation.</title>
        <authorList>
            <consortium name="The Broad Institute Genomics Platform"/>
            <consortium name="The Broad Institute Genome Sequencing Center for Infectious Disease"/>
            <person name="Wu L."/>
            <person name="Ma J."/>
        </authorList>
    </citation>
    <scope>NUCLEOTIDE SEQUENCE [LARGE SCALE GENOMIC DNA]</scope>
    <source>
        <strain evidence="4">CGMCC 4.7330</strain>
    </source>
</reference>
<proteinExistence type="predicted"/>
<name>A0ABV8E108_9NOCA</name>
<dbReference type="Gene3D" id="1.20.58.220">
    <property type="entry name" value="Phosphate transport system protein phou homolog 2, domain 2"/>
    <property type="match status" value="1"/>
</dbReference>
<sequence>MRTRFHQDLEQLTVMLEQMCLGDGNAIAMATDALLNADIEQAERAIDLCARVAAMGEECEESAVMLLALQAPVASELRRVVTALQLSGNLARMGGLCAHLAELVRRRHPEPVVPDSLRDTVARMGAAAVHMAGSAARVLATGDAEGAAGLDAEDDVMDGLHRDLLNAVLGPEFYDGAPTAVDLALLGRYYERFADHTVEVGRRTVFMATGAVLPE</sequence>
<accession>A0ABV8E108</accession>
<keyword evidence="1" id="KW-0592">Phosphate transport</keyword>
<keyword evidence="1" id="KW-0813">Transport</keyword>
<dbReference type="InterPro" id="IPR026022">
    <property type="entry name" value="PhoU_dom"/>
</dbReference>
<comment type="caution">
    <text evidence="3">The sequence shown here is derived from an EMBL/GenBank/DDBJ whole genome shotgun (WGS) entry which is preliminary data.</text>
</comment>
<dbReference type="Pfam" id="PF01895">
    <property type="entry name" value="PhoU"/>
    <property type="match status" value="2"/>
</dbReference>
<dbReference type="InterPro" id="IPR038078">
    <property type="entry name" value="PhoU-like_sf"/>
</dbReference>
<evidence type="ECO:0000259" key="2">
    <source>
        <dbReference type="Pfam" id="PF01895"/>
    </source>
</evidence>
<evidence type="ECO:0000313" key="4">
    <source>
        <dbReference type="Proteomes" id="UP001595696"/>
    </source>
</evidence>
<gene>
    <name evidence="3" type="ORF">ACFO0B_27055</name>
</gene>
<dbReference type="SUPFAM" id="SSF109755">
    <property type="entry name" value="PhoU-like"/>
    <property type="match status" value="1"/>
</dbReference>
<feature type="domain" description="PhoU" evidence="2">
    <location>
        <begin position="122"/>
        <end position="203"/>
    </location>
</feature>
<dbReference type="PANTHER" id="PTHR42930">
    <property type="entry name" value="PHOSPHATE-SPECIFIC TRANSPORT SYSTEM ACCESSORY PROTEIN PHOU"/>
    <property type="match status" value="1"/>
</dbReference>
<feature type="domain" description="PhoU" evidence="2">
    <location>
        <begin position="18"/>
        <end position="104"/>
    </location>
</feature>
<organism evidence="3 4">
    <name type="scientific">Nocardia jiangsuensis</name>
    <dbReference type="NCBI Taxonomy" id="1691563"/>
    <lineage>
        <taxon>Bacteria</taxon>
        <taxon>Bacillati</taxon>
        <taxon>Actinomycetota</taxon>
        <taxon>Actinomycetes</taxon>
        <taxon>Mycobacteriales</taxon>
        <taxon>Nocardiaceae</taxon>
        <taxon>Nocardia</taxon>
    </lineage>
</organism>
<dbReference type="PANTHER" id="PTHR42930:SF3">
    <property type="entry name" value="PHOSPHATE-SPECIFIC TRANSPORT SYSTEM ACCESSORY PROTEIN PHOU"/>
    <property type="match status" value="1"/>
</dbReference>
<keyword evidence="4" id="KW-1185">Reference proteome</keyword>
<protein>
    <submittedName>
        <fullName evidence="3">Phosphate uptake regulator PhoU</fullName>
    </submittedName>
</protein>
<dbReference type="RefSeq" id="WP_378615703.1">
    <property type="nucleotide sequence ID" value="NZ_JBHSAX010000022.1"/>
</dbReference>
<dbReference type="InterPro" id="IPR028366">
    <property type="entry name" value="PhoU"/>
</dbReference>
<dbReference type="EMBL" id="JBHSAX010000022">
    <property type="protein sequence ID" value="MFC3965664.1"/>
    <property type="molecule type" value="Genomic_DNA"/>
</dbReference>
<evidence type="ECO:0000256" key="1">
    <source>
        <dbReference type="ARBA" id="ARBA00022592"/>
    </source>
</evidence>
<dbReference type="Proteomes" id="UP001595696">
    <property type="component" value="Unassembled WGS sequence"/>
</dbReference>
<evidence type="ECO:0000313" key="3">
    <source>
        <dbReference type="EMBL" id="MFC3965664.1"/>
    </source>
</evidence>